<dbReference type="GO" id="GO:0051082">
    <property type="term" value="F:unfolded protein binding"/>
    <property type="evidence" value="ECO:0007669"/>
    <property type="project" value="TreeGrafter"/>
</dbReference>
<evidence type="ECO:0000256" key="4">
    <source>
        <dbReference type="ARBA" id="ARBA00022490"/>
    </source>
</evidence>
<dbReference type="InterPro" id="IPR025934">
    <property type="entry name" value="NudC_N_dom"/>
</dbReference>
<dbReference type="PANTHER" id="PTHR12356">
    <property type="entry name" value="NUCLEAR MOVEMENT PROTEIN NUDC"/>
    <property type="match status" value="1"/>
</dbReference>
<dbReference type="OrthoDB" id="515366at2759"/>
<name>A0A9P0KZN8_ACAOB</name>
<dbReference type="AlphaFoldDB" id="A0A9P0KZN8"/>
<dbReference type="InterPro" id="IPR037898">
    <property type="entry name" value="NudC_fam"/>
</dbReference>
<dbReference type="PANTHER" id="PTHR12356:SF3">
    <property type="entry name" value="NUCLEAR MIGRATION PROTEIN NUDC"/>
    <property type="match status" value="1"/>
</dbReference>
<keyword evidence="9" id="KW-1185">Reference proteome</keyword>
<protein>
    <recommendedName>
        <fullName evidence="3">Nuclear migration protein nudC</fullName>
    </recommendedName>
    <alternativeName>
        <fullName evidence="6">Nuclear distribution protein C homolog</fullName>
    </alternativeName>
</protein>
<evidence type="ECO:0000313" key="9">
    <source>
        <dbReference type="Proteomes" id="UP001152888"/>
    </source>
</evidence>
<organism evidence="8 9">
    <name type="scientific">Acanthoscelides obtectus</name>
    <name type="common">Bean weevil</name>
    <name type="synonym">Bruchus obtectus</name>
    <dbReference type="NCBI Taxonomy" id="200917"/>
    <lineage>
        <taxon>Eukaryota</taxon>
        <taxon>Metazoa</taxon>
        <taxon>Ecdysozoa</taxon>
        <taxon>Arthropoda</taxon>
        <taxon>Hexapoda</taxon>
        <taxon>Insecta</taxon>
        <taxon>Pterygota</taxon>
        <taxon>Neoptera</taxon>
        <taxon>Endopterygota</taxon>
        <taxon>Coleoptera</taxon>
        <taxon>Polyphaga</taxon>
        <taxon>Cucujiformia</taxon>
        <taxon>Chrysomeloidea</taxon>
        <taxon>Chrysomelidae</taxon>
        <taxon>Bruchinae</taxon>
        <taxon>Bruchini</taxon>
        <taxon>Acanthoscelides</taxon>
    </lineage>
</organism>
<dbReference type="GO" id="GO:0005737">
    <property type="term" value="C:cytoplasm"/>
    <property type="evidence" value="ECO:0007669"/>
    <property type="project" value="UniProtKB-SubCell"/>
</dbReference>
<dbReference type="GO" id="GO:0006457">
    <property type="term" value="P:protein folding"/>
    <property type="evidence" value="ECO:0007669"/>
    <property type="project" value="TreeGrafter"/>
</dbReference>
<dbReference type="InterPro" id="IPR008978">
    <property type="entry name" value="HSP20-like_chaperone"/>
</dbReference>
<dbReference type="Proteomes" id="UP001152888">
    <property type="component" value="Unassembled WGS sequence"/>
</dbReference>
<dbReference type="Pfam" id="PF04969">
    <property type="entry name" value="CS"/>
    <property type="match status" value="1"/>
</dbReference>
<dbReference type="Gene3D" id="2.60.40.790">
    <property type="match status" value="1"/>
</dbReference>
<dbReference type="InterPro" id="IPR007052">
    <property type="entry name" value="CS_dom"/>
</dbReference>
<evidence type="ECO:0000313" key="8">
    <source>
        <dbReference type="EMBL" id="CAH1986314.1"/>
    </source>
</evidence>
<dbReference type="Pfam" id="PF14050">
    <property type="entry name" value="Nudc_N"/>
    <property type="match status" value="1"/>
</dbReference>
<comment type="caution">
    <text evidence="8">The sequence shown here is derived from an EMBL/GenBank/DDBJ whole genome shotgun (WGS) entry which is preliminary data.</text>
</comment>
<evidence type="ECO:0000256" key="5">
    <source>
        <dbReference type="ARBA" id="ARBA00022553"/>
    </source>
</evidence>
<keyword evidence="5" id="KW-0597">Phosphoprotein</keyword>
<dbReference type="PROSITE" id="PS51203">
    <property type="entry name" value="CS"/>
    <property type="match status" value="1"/>
</dbReference>
<evidence type="ECO:0000256" key="3">
    <source>
        <dbReference type="ARBA" id="ARBA00017641"/>
    </source>
</evidence>
<sequence>MSGANTKHDDTLFEMLKECKTLPNFLDAIFGFLNRRTDFYHIASDPKAAVGLPEGLAEKIAQSAFFKWKMKPPETVRPDDIPADGEEVIISDEVMEEAANSSEDKQTAPKLPINSDCQFSKSDYYNGAAFDNYCWSQTITDVDVIVKLPENVSRKDLNVNIQTSKITVKHKENTTLLSGEFCQKCKANDAIWSVDNGKLIIHLDKSKEMWWNCLLKSEPEIDISQIDCSRPYEELPEDAQAKIEELQWNQERKRLGLPTSEEMAMHKTLEKAWNAEGSPFNGPFDPSKVQFS</sequence>
<feature type="domain" description="CS" evidence="7">
    <location>
        <begin position="128"/>
        <end position="215"/>
    </location>
</feature>
<gene>
    <name evidence="8" type="ORF">ACAOBT_LOCUS17167</name>
</gene>
<evidence type="ECO:0000259" key="7">
    <source>
        <dbReference type="PROSITE" id="PS51203"/>
    </source>
</evidence>
<dbReference type="SUPFAM" id="SSF49764">
    <property type="entry name" value="HSP20-like chaperones"/>
    <property type="match status" value="1"/>
</dbReference>
<keyword evidence="4" id="KW-0963">Cytoplasm</keyword>
<reference evidence="8" key="1">
    <citation type="submission" date="2022-03" db="EMBL/GenBank/DDBJ databases">
        <authorList>
            <person name="Sayadi A."/>
        </authorList>
    </citation>
    <scope>NUCLEOTIDE SEQUENCE</scope>
</reference>
<comment type="similarity">
    <text evidence="2">Belongs to the nudC family.</text>
</comment>
<evidence type="ECO:0000256" key="6">
    <source>
        <dbReference type="ARBA" id="ARBA00030427"/>
    </source>
</evidence>
<accession>A0A9P0KZN8</accession>
<dbReference type="CDD" id="cd06467">
    <property type="entry name" value="p23_NUDC_like"/>
    <property type="match status" value="1"/>
</dbReference>
<evidence type="ECO:0000256" key="1">
    <source>
        <dbReference type="ARBA" id="ARBA00004496"/>
    </source>
</evidence>
<dbReference type="EMBL" id="CAKOFQ010006996">
    <property type="protein sequence ID" value="CAH1986314.1"/>
    <property type="molecule type" value="Genomic_DNA"/>
</dbReference>
<comment type="subcellular location">
    <subcellularLocation>
        <location evidence="1">Cytoplasm</location>
    </subcellularLocation>
</comment>
<evidence type="ECO:0000256" key="2">
    <source>
        <dbReference type="ARBA" id="ARBA00010513"/>
    </source>
</evidence>
<proteinExistence type="inferred from homology"/>